<feature type="transmembrane region" description="Helical" evidence="1">
    <location>
        <begin position="145"/>
        <end position="163"/>
    </location>
</feature>
<sequence length="178" mass="20165">MAGTGKRSRLVKYALLVAVTVESSTAYANIMMKQWKLDTLTPSTSILAEFIPFDIFLSLSENVLPHSNPFLNGIIYMVYFQQAAACLGVSLLGGILTLDMAFMWLKNYLRGDSDWLRDPQDVLDPQKCNYLEKLVLSWAKDLGRLWSAICIIVIMAAVEWDIAHHWQHSHLIDTERSS</sequence>
<evidence type="ECO:0000256" key="1">
    <source>
        <dbReference type="SAM" id="Phobius"/>
    </source>
</evidence>
<gene>
    <name evidence="2" type="ORF">JR316_004344</name>
</gene>
<comment type="caution">
    <text evidence="2">The sequence shown here is derived from an EMBL/GenBank/DDBJ whole genome shotgun (WGS) entry which is preliminary data.</text>
</comment>
<name>A0A8H7Y004_PSICU</name>
<dbReference type="EMBL" id="JAFIQS010000004">
    <property type="protein sequence ID" value="KAG5169962.1"/>
    <property type="molecule type" value="Genomic_DNA"/>
</dbReference>
<dbReference type="OrthoDB" id="10425690at2759"/>
<evidence type="ECO:0000313" key="2">
    <source>
        <dbReference type="EMBL" id="KAG5169962.1"/>
    </source>
</evidence>
<dbReference type="AlphaFoldDB" id="A0A8H7Y004"/>
<keyword evidence="1" id="KW-0472">Membrane</keyword>
<accession>A0A8H7Y004</accession>
<feature type="transmembrane region" description="Helical" evidence="1">
    <location>
        <begin position="76"/>
        <end position="105"/>
    </location>
</feature>
<organism evidence="2">
    <name type="scientific">Psilocybe cubensis</name>
    <name type="common">Psychedelic mushroom</name>
    <name type="synonym">Stropharia cubensis</name>
    <dbReference type="NCBI Taxonomy" id="181762"/>
    <lineage>
        <taxon>Eukaryota</taxon>
        <taxon>Fungi</taxon>
        <taxon>Dikarya</taxon>
        <taxon>Basidiomycota</taxon>
        <taxon>Agaricomycotina</taxon>
        <taxon>Agaricomycetes</taxon>
        <taxon>Agaricomycetidae</taxon>
        <taxon>Agaricales</taxon>
        <taxon>Agaricineae</taxon>
        <taxon>Strophariaceae</taxon>
        <taxon>Psilocybe</taxon>
    </lineage>
</organism>
<protein>
    <submittedName>
        <fullName evidence="2">Uncharacterized protein</fullName>
    </submittedName>
</protein>
<proteinExistence type="predicted"/>
<keyword evidence="1" id="KW-0812">Transmembrane</keyword>
<reference evidence="2" key="1">
    <citation type="submission" date="2021-02" db="EMBL/GenBank/DDBJ databases">
        <title>Psilocybe cubensis genome.</title>
        <authorList>
            <person name="Mckernan K.J."/>
            <person name="Crawford S."/>
            <person name="Trippe A."/>
            <person name="Kane L.T."/>
            <person name="Mclaughlin S."/>
        </authorList>
    </citation>
    <scope>NUCLEOTIDE SEQUENCE [LARGE SCALE GENOMIC DNA]</scope>
    <source>
        <strain evidence="2">MGC-MH-2018</strain>
    </source>
</reference>
<keyword evidence="1" id="KW-1133">Transmembrane helix</keyword>